<dbReference type="Gene3D" id="1.25.40.10">
    <property type="entry name" value="Tetratricopeptide repeat domain"/>
    <property type="match status" value="1"/>
</dbReference>
<comment type="caution">
    <text evidence="4">The sequence shown here is derived from an EMBL/GenBank/DDBJ whole genome shotgun (WGS) entry which is preliminary data.</text>
</comment>
<reference evidence="5" key="1">
    <citation type="submission" date="2018-05" db="EMBL/GenBank/DDBJ databases">
        <title>Pedobacter paludis sp. nov., isolated from wetland soil.</title>
        <authorList>
            <person name="Zhang Y."/>
        </authorList>
    </citation>
    <scope>NUCLEOTIDE SEQUENCE [LARGE SCALE GENOMIC DNA]</scope>
    <source>
        <strain evidence="5">R-8</strain>
    </source>
</reference>
<dbReference type="InterPro" id="IPR051012">
    <property type="entry name" value="CellSynth/LPSAsmb/PSIAsmb"/>
</dbReference>
<name>A0A317F4J2_9SPHI</name>
<evidence type="ECO:0000256" key="1">
    <source>
        <dbReference type="ARBA" id="ARBA00022737"/>
    </source>
</evidence>
<dbReference type="AlphaFoldDB" id="A0A317F4J2"/>
<keyword evidence="1" id="KW-0677">Repeat</keyword>
<dbReference type="InterPro" id="IPR011990">
    <property type="entry name" value="TPR-like_helical_dom_sf"/>
</dbReference>
<dbReference type="PANTHER" id="PTHR45586:SF1">
    <property type="entry name" value="LIPOPOLYSACCHARIDE ASSEMBLY PROTEIN B"/>
    <property type="match status" value="1"/>
</dbReference>
<evidence type="ECO:0000256" key="2">
    <source>
        <dbReference type="ARBA" id="ARBA00022803"/>
    </source>
</evidence>
<evidence type="ECO:0000313" key="5">
    <source>
        <dbReference type="Proteomes" id="UP000245391"/>
    </source>
</evidence>
<dbReference type="OrthoDB" id="739506at2"/>
<sequence>MKRVVLSIILAGVVSFAFAQKSEIAEAKKSWGLFQFSNSNPSTTLAKKLEALKGGLAHTDKAIADEKSKVLPDAWSYRALMASSIAVLDTVSFENADANIKIAQDALVEAKKLDVKGSEKENIATSETNIANAVRNGGVIAYNKKDYKAAYAKFVQSTVLNPQDTAMYLNAGIAARNLNDYPNTITQFKKVISLNSPQSKELYAELIDITLAKQKDTTAGLEILKEAIAKYPENADFIKSETQIYINRGDAAKSEQMLNALAVKEPTNPNYQVLLGNIYFTQALKLQGDRNKIDAKKVKEFNEVTTKMNGLLDKSLPYYKKAIEIDPKNQGALETLKTIYAFRNDTKNYEDVKKRLDALPKESPKQ</sequence>
<evidence type="ECO:0000313" key="4">
    <source>
        <dbReference type="EMBL" id="PWS33482.1"/>
    </source>
</evidence>
<dbReference type="SUPFAM" id="SSF48452">
    <property type="entry name" value="TPR-like"/>
    <property type="match status" value="1"/>
</dbReference>
<evidence type="ECO:0000256" key="3">
    <source>
        <dbReference type="SAM" id="SignalP"/>
    </source>
</evidence>
<protein>
    <recommendedName>
        <fullName evidence="6">Tetratricopeptide repeat protein</fullName>
    </recommendedName>
</protein>
<gene>
    <name evidence="4" type="ORF">DF947_02340</name>
</gene>
<organism evidence="4 5">
    <name type="scientific">Pedobacter paludis</name>
    <dbReference type="NCBI Taxonomy" id="2203212"/>
    <lineage>
        <taxon>Bacteria</taxon>
        <taxon>Pseudomonadati</taxon>
        <taxon>Bacteroidota</taxon>
        <taxon>Sphingobacteriia</taxon>
        <taxon>Sphingobacteriales</taxon>
        <taxon>Sphingobacteriaceae</taxon>
        <taxon>Pedobacter</taxon>
    </lineage>
</organism>
<dbReference type="Proteomes" id="UP000245391">
    <property type="component" value="Unassembled WGS sequence"/>
</dbReference>
<feature type="chain" id="PRO_5016451141" description="Tetratricopeptide repeat protein" evidence="3">
    <location>
        <begin position="20"/>
        <end position="366"/>
    </location>
</feature>
<feature type="signal peptide" evidence="3">
    <location>
        <begin position="1"/>
        <end position="19"/>
    </location>
</feature>
<dbReference type="RefSeq" id="WP_109928067.1">
    <property type="nucleotide sequence ID" value="NZ_QGNY01000001.1"/>
</dbReference>
<accession>A0A317F4J2</accession>
<evidence type="ECO:0008006" key="6">
    <source>
        <dbReference type="Google" id="ProtNLM"/>
    </source>
</evidence>
<dbReference type="InterPro" id="IPR019734">
    <property type="entry name" value="TPR_rpt"/>
</dbReference>
<dbReference type="PANTHER" id="PTHR45586">
    <property type="entry name" value="TPR REPEAT-CONTAINING PROTEIN PA4667"/>
    <property type="match status" value="1"/>
</dbReference>
<dbReference type="EMBL" id="QGNY01000001">
    <property type="protein sequence ID" value="PWS33482.1"/>
    <property type="molecule type" value="Genomic_DNA"/>
</dbReference>
<dbReference type="Pfam" id="PF14559">
    <property type="entry name" value="TPR_19"/>
    <property type="match status" value="1"/>
</dbReference>
<keyword evidence="3" id="KW-0732">Signal</keyword>
<keyword evidence="5" id="KW-1185">Reference proteome</keyword>
<keyword evidence="2" id="KW-0802">TPR repeat</keyword>
<proteinExistence type="predicted"/>
<dbReference type="Pfam" id="PF13181">
    <property type="entry name" value="TPR_8"/>
    <property type="match status" value="1"/>
</dbReference>